<sequence>MMGIDGDKQHQFMFLNLDDLVPENHFLRVVRNKIDFSFIYEKVQHLYSPVGRRSVDPVLLMKMILIGYLYGIPSERKLEQEIQVNLAYRWFLGLDLADTVPDHSTLSQNRRRRFKESHIFQEIFDHIVSECIRTGLVTGEIIVVDSTHIKANASINRSEKVLVEKKPTEYLEELEKEARRIEKDRDNDPTRKKRGRKPKTSPPEKEVQQSTTDPESGLLNRPNKPKGFHYLAHTSVDVKHGIITDIHVTAANVNDHEPFIKRLQIQKEKFGLHIGKVGADKGYDRSGVHHELENLKITGYISPIKGVIDQTERSVQFTFDEMNDAYYCSNGKALQFTHVKWHSWKQSYSKIYAAQTKDCKSCELRQQCFGQTASRKTIERPLFQEAKERNQARKQSQEYSVIQRQRRIWCEGTFGTMKRQHNLKETYKRGIRNVSEHCLFSAMAINIKRMIKAN</sequence>
<organism evidence="4 6">
    <name type="scientific">Brevibacillus formosus</name>
    <dbReference type="NCBI Taxonomy" id="54913"/>
    <lineage>
        <taxon>Bacteria</taxon>
        <taxon>Bacillati</taxon>
        <taxon>Bacillota</taxon>
        <taxon>Bacilli</taxon>
        <taxon>Bacillales</taxon>
        <taxon>Paenibacillaceae</taxon>
        <taxon>Brevibacillus</taxon>
    </lineage>
</organism>
<dbReference type="Pfam" id="PF05598">
    <property type="entry name" value="DUF772"/>
    <property type="match status" value="1"/>
</dbReference>
<dbReference type="Pfam" id="PF13751">
    <property type="entry name" value="DDE_Tnp_1_6"/>
    <property type="match status" value="1"/>
</dbReference>
<reference evidence="4 6" key="1">
    <citation type="submission" date="2016-11" db="EMBL/GenBank/DDBJ databases">
        <authorList>
            <person name="Jaros S."/>
            <person name="Januszkiewicz K."/>
            <person name="Wedrychowicz H."/>
        </authorList>
    </citation>
    <scope>NUCLEOTIDE SEQUENCE [LARGE SCALE GENOMIC DNA]</scope>
    <source>
        <strain evidence="4 6">NF2</strain>
    </source>
</reference>
<name>A0A220MCK0_9BACL</name>
<evidence type="ECO:0000259" key="3">
    <source>
        <dbReference type="Pfam" id="PF13751"/>
    </source>
</evidence>
<feature type="domain" description="Transposase DDE" evidence="3">
    <location>
        <begin position="327"/>
        <end position="451"/>
    </location>
</feature>
<dbReference type="AlphaFoldDB" id="A0A220MCK0"/>
<dbReference type="InterPro" id="IPR047629">
    <property type="entry name" value="IS1182_transpos"/>
</dbReference>
<dbReference type="KEGG" id="bfm:BP422_03530"/>
<dbReference type="Proteomes" id="UP000197781">
    <property type="component" value="Chromosome"/>
</dbReference>
<dbReference type="InterPro" id="IPR008490">
    <property type="entry name" value="Transposase_InsH_N"/>
</dbReference>
<dbReference type="EMBL" id="CP018145">
    <property type="protein sequence ID" value="ASJ54004.1"/>
    <property type="molecule type" value="Genomic_DNA"/>
</dbReference>
<dbReference type="RefSeq" id="WP_088906591.1">
    <property type="nucleotide sequence ID" value="NZ_CP018145.1"/>
</dbReference>
<feature type="domain" description="Transposase InsH N-terminal" evidence="2">
    <location>
        <begin position="16"/>
        <end position="112"/>
    </location>
</feature>
<feature type="region of interest" description="Disordered" evidence="1">
    <location>
        <begin position="180"/>
        <end position="224"/>
    </location>
</feature>
<dbReference type="EMBL" id="CP018145">
    <property type="protein sequence ID" value="ASJ52706.1"/>
    <property type="molecule type" value="Genomic_DNA"/>
</dbReference>
<proteinExistence type="predicted"/>
<protein>
    <recommendedName>
        <fullName evidence="7">Transposase</fullName>
    </recommendedName>
</protein>
<evidence type="ECO:0000313" key="4">
    <source>
        <dbReference type="EMBL" id="ASJ52706.1"/>
    </source>
</evidence>
<dbReference type="NCBIfam" id="NF033551">
    <property type="entry name" value="transpos_IS1182"/>
    <property type="match status" value="1"/>
</dbReference>
<dbReference type="PANTHER" id="PTHR33408">
    <property type="entry name" value="TRANSPOSASE"/>
    <property type="match status" value="1"/>
</dbReference>
<feature type="compositionally biased region" description="Basic and acidic residues" evidence="1">
    <location>
        <begin position="180"/>
        <end position="190"/>
    </location>
</feature>
<evidence type="ECO:0008006" key="7">
    <source>
        <dbReference type="Google" id="ProtNLM"/>
    </source>
</evidence>
<evidence type="ECO:0000256" key="1">
    <source>
        <dbReference type="SAM" id="MobiDB-lite"/>
    </source>
</evidence>
<accession>A0A220MCK0</accession>
<dbReference type="KEGG" id="bfm:BP422_10905"/>
<evidence type="ECO:0000259" key="2">
    <source>
        <dbReference type="Pfam" id="PF05598"/>
    </source>
</evidence>
<gene>
    <name evidence="4" type="ORF">BP422_03530</name>
    <name evidence="5" type="ORF">BP422_10905</name>
</gene>
<evidence type="ECO:0000313" key="6">
    <source>
        <dbReference type="Proteomes" id="UP000197781"/>
    </source>
</evidence>
<dbReference type="InterPro" id="IPR025668">
    <property type="entry name" value="Tnp_DDE_dom"/>
</dbReference>
<evidence type="ECO:0000313" key="5">
    <source>
        <dbReference type="EMBL" id="ASJ54004.1"/>
    </source>
</evidence>